<organism evidence="2 3">
    <name type="scientific">Rhizobium helianthi</name>
    <dbReference type="NCBI Taxonomy" id="1132695"/>
    <lineage>
        <taxon>Bacteria</taxon>
        <taxon>Pseudomonadati</taxon>
        <taxon>Pseudomonadota</taxon>
        <taxon>Alphaproteobacteria</taxon>
        <taxon>Hyphomicrobiales</taxon>
        <taxon>Rhizobiaceae</taxon>
        <taxon>Rhizobium/Agrobacterium group</taxon>
        <taxon>Rhizobium</taxon>
    </lineage>
</organism>
<keyword evidence="3" id="KW-1185">Reference proteome</keyword>
<name>A0ABW4M6K2_9HYPH</name>
<evidence type="ECO:0008006" key="4">
    <source>
        <dbReference type="Google" id="ProtNLM"/>
    </source>
</evidence>
<accession>A0ABW4M6K2</accession>
<feature type="transmembrane region" description="Helical" evidence="1">
    <location>
        <begin position="70"/>
        <end position="87"/>
    </location>
</feature>
<protein>
    <recommendedName>
        <fullName evidence="4">Transmembrane protein</fullName>
    </recommendedName>
</protein>
<evidence type="ECO:0000313" key="2">
    <source>
        <dbReference type="EMBL" id="MFD1747080.1"/>
    </source>
</evidence>
<keyword evidence="1" id="KW-1133">Transmembrane helix</keyword>
<comment type="caution">
    <text evidence="2">The sequence shown here is derived from an EMBL/GenBank/DDBJ whole genome shotgun (WGS) entry which is preliminary data.</text>
</comment>
<evidence type="ECO:0000313" key="3">
    <source>
        <dbReference type="Proteomes" id="UP001597322"/>
    </source>
</evidence>
<dbReference type="Proteomes" id="UP001597322">
    <property type="component" value="Unassembled WGS sequence"/>
</dbReference>
<reference evidence="3" key="1">
    <citation type="journal article" date="2019" name="Int. J. Syst. Evol. Microbiol.">
        <title>The Global Catalogue of Microorganisms (GCM) 10K type strain sequencing project: providing services to taxonomists for standard genome sequencing and annotation.</title>
        <authorList>
            <consortium name="The Broad Institute Genomics Platform"/>
            <consortium name="The Broad Institute Genome Sequencing Center for Infectious Disease"/>
            <person name="Wu L."/>
            <person name="Ma J."/>
        </authorList>
    </citation>
    <scope>NUCLEOTIDE SEQUENCE [LARGE SCALE GENOMIC DNA]</scope>
    <source>
        <strain evidence="3">CG52</strain>
    </source>
</reference>
<dbReference type="EMBL" id="JBHUEQ010000027">
    <property type="protein sequence ID" value="MFD1747080.1"/>
    <property type="molecule type" value="Genomic_DNA"/>
</dbReference>
<gene>
    <name evidence="2" type="ORF">ACFSE1_16520</name>
</gene>
<keyword evidence="1" id="KW-0812">Transmembrane</keyword>
<evidence type="ECO:0000256" key="1">
    <source>
        <dbReference type="SAM" id="Phobius"/>
    </source>
</evidence>
<keyword evidence="1" id="KW-0472">Membrane</keyword>
<proteinExistence type="predicted"/>
<feature type="transmembrane region" description="Helical" evidence="1">
    <location>
        <begin position="21"/>
        <end position="44"/>
    </location>
</feature>
<sequence length="108" mass="11592">MFLDDEQSTVKIRNRQRSASFLVAGTVFFAVILTTFAIVGTASASELPGISQMVTPQLLLAEPADSHTRLIYGGFIALCSVAAAGFWRVSFRMPPQDAAVKPAKSRAC</sequence>
<dbReference type="RefSeq" id="WP_377403665.1">
    <property type="nucleotide sequence ID" value="NZ_JBHUEQ010000027.1"/>
</dbReference>